<dbReference type="GO" id="GO:0016604">
    <property type="term" value="C:nuclear body"/>
    <property type="evidence" value="ECO:0007669"/>
    <property type="project" value="TreeGrafter"/>
</dbReference>
<evidence type="ECO:0000259" key="1">
    <source>
        <dbReference type="Pfam" id="PF01423"/>
    </source>
</evidence>
<evidence type="ECO:0000313" key="3">
    <source>
        <dbReference type="Proteomes" id="UP000887116"/>
    </source>
</evidence>
<organism evidence="2 3">
    <name type="scientific">Trichonephila clavata</name>
    <name type="common">Joro spider</name>
    <name type="synonym">Nephila clavata</name>
    <dbReference type="NCBI Taxonomy" id="2740835"/>
    <lineage>
        <taxon>Eukaryota</taxon>
        <taxon>Metazoa</taxon>
        <taxon>Ecdysozoa</taxon>
        <taxon>Arthropoda</taxon>
        <taxon>Chelicerata</taxon>
        <taxon>Arachnida</taxon>
        <taxon>Araneae</taxon>
        <taxon>Araneomorphae</taxon>
        <taxon>Entelegynae</taxon>
        <taxon>Araneoidea</taxon>
        <taxon>Nephilidae</taxon>
        <taxon>Trichonephila</taxon>
    </lineage>
</organism>
<dbReference type="OrthoDB" id="10256176at2759"/>
<dbReference type="PANTHER" id="PTHR21196">
    <property type="entry name" value="U7 SNRNA-ASSOCIATED SM-LIKE PROTEIN LSM10"/>
    <property type="match status" value="1"/>
</dbReference>
<accession>A0A8X6HJF5</accession>
<dbReference type="Proteomes" id="UP000887116">
    <property type="component" value="Unassembled WGS sequence"/>
</dbReference>
<dbReference type="EMBL" id="BMAO01018649">
    <property type="protein sequence ID" value="GFR24977.1"/>
    <property type="molecule type" value="Genomic_DNA"/>
</dbReference>
<dbReference type="GO" id="GO:0006398">
    <property type="term" value="P:mRNA 3'-end processing by stem-loop binding and cleavage"/>
    <property type="evidence" value="ECO:0007669"/>
    <property type="project" value="TreeGrafter"/>
</dbReference>
<dbReference type="Gene3D" id="2.30.30.100">
    <property type="match status" value="1"/>
</dbReference>
<dbReference type="PANTHER" id="PTHR21196:SF1">
    <property type="entry name" value="U7 SNRNA-ASSOCIATED SM-LIKE PROTEIN LSM10"/>
    <property type="match status" value="1"/>
</dbReference>
<dbReference type="CDD" id="cd01733">
    <property type="entry name" value="LSm10"/>
    <property type="match status" value="1"/>
</dbReference>
<gene>
    <name evidence="2" type="primary">AVEN_224108_1</name>
    <name evidence="2" type="ORF">TNCT_193951</name>
</gene>
<name>A0A8X6HJF5_TRICU</name>
<dbReference type="SUPFAM" id="SSF50182">
    <property type="entry name" value="Sm-like ribonucleoproteins"/>
    <property type="match status" value="1"/>
</dbReference>
<dbReference type="GO" id="GO:0071208">
    <property type="term" value="F:histone pre-mRNA DCP binding"/>
    <property type="evidence" value="ECO:0007669"/>
    <property type="project" value="TreeGrafter"/>
</dbReference>
<protein>
    <submittedName>
        <fullName evidence="2">Sm domain-containing protein</fullName>
    </submittedName>
</protein>
<reference evidence="2" key="1">
    <citation type="submission" date="2020-07" db="EMBL/GenBank/DDBJ databases">
        <title>Multicomponent nature underlies the extraordinary mechanical properties of spider dragline silk.</title>
        <authorList>
            <person name="Kono N."/>
            <person name="Nakamura H."/>
            <person name="Mori M."/>
            <person name="Yoshida Y."/>
            <person name="Ohtoshi R."/>
            <person name="Malay A.D."/>
            <person name="Moran D.A.P."/>
            <person name="Tomita M."/>
            <person name="Numata K."/>
            <person name="Arakawa K."/>
        </authorList>
    </citation>
    <scope>NUCLEOTIDE SEQUENCE</scope>
</reference>
<comment type="caution">
    <text evidence="2">The sequence shown here is derived from an EMBL/GenBank/DDBJ whole genome shotgun (WGS) entry which is preliminary data.</text>
</comment>
<dbReference type="AlphaFoldDB" id="A0A8X6HJF5"/>
<dbReference type="InterPro" id="IPR010920">
    <property type="entry name" value="LSM_dom_sf"/>
</dbReference>
<feature type="non-terminal residue" evidence="2">
    <location>
        <position position="1"/>
    </location>
</feature>
<keyword evidence="3" id="KW-1185">Reference proteome</keyword>
<dbReference type="GO" id="GO:0071254">
    <property type="term" value="C:cytoplasmic U snRNP body"/>
    <property type="evidence" value="ECO:0007669"/>
    <property type="project" value="TreeGrafter"/>
</dbReference>
<dbReference type="Pfam" id="PF01423">
    <property type="entry name" value="LSM"/>
    <property type="match status" value="1"/>
</dbReference>
<dbReference type="InterPro" id="IPR001163">
    <property type="entry name" value="Sm_dom_euk/arc"/>
</dbReference>
<proteinExistence type="predicted"/>
<evidence type="ECO:0000313" key="2">
    <source>
        <dbReference type="EMBL" id="GFR24977.1"/>
    </source>
</evidence>
<dbReference type="InterPro" id="IPR052840">
    <property type="entry name" value="U7_snRNA_Sm-like"/>
</dbReference>
<feature type="domain" description="Sm" evidence="1">
    <location>
        <begin position="17"/>
        <end position="73"/>
    </location>
</feature>
<sequence length="76" mass="8438">MMSSRERAISSRTLVCLLQGLAGKVVHIDLRDETTITGKVDNVDGYMNIEMSNVDFQAPSGEVKKESSYLCHGKYI</sequence>
<dbReference type="GO" id="GO:0071209">
    <property type="term" value="F:U7 snRNA binding"/>
    <property type="evidence" value="ECO:0007669"/>
    <property type="project" value="TreeGrafter"/>
</dbReference>